<organism evidence="2 3">
    <name type="scientific">Paraburkholderia caledonica</name>
    <dbReference type="NCBI Taxonomy" id="134536"/>
    <lineage>
        <taxon>Bacteria</taxon>
        <taxon>Pseudomonadati</taxon>
        <taxon>Pseudomonadota</taxon>
        <taxon>Betaproteobacteria</taxon>
        <taxon>Burkholderiales</taxon>
        <taxon>Burkholderiaceae</taxon>
        <taxon>Paraburkholderia</taxon>
    </lineage>
</organism>
<name>A0AB73IPH7_9BURK</name>
<dbReference type="InterPro" id="IPR016181">
    <property type="entry name" value="Acyl_CoA_acyltransferase"/>
</dbReference>
<dbReference type="Proteomes" id="UP001229486">
    <property type="component" value="Unassembled WGS sequence"/>
</dbReference>
<dbReference type="EMBL" id="JAURTK010000040">
    <property type="protein sequence ID" value="MDP9651925.1"/>
    <property type="molecule type" value="Genomic_DNA"/>
</dbReference>
<accession>A0AB73IPH7</accession>
<evidence type="ECO:0000313" key="3">
    <source>
        <dbReference type="Proteomes" id="UP001229486"/>
    </source>
</evidence>
<dbReference type="AlphaFoldDB" id="A0AB73IPH7"/>
<dbReference type="Pfam" id="PF00583">
    <property type="entry name" value="Acetyltransf_1"/>
    <property type="match status" value="1"/>
</dbReference>
<comment type="caution">
    <text evidence="2">The sequence shown here is derived from an EMBL/GenBank/DDBJ whole genome shotgun (WGS) entry which is preliminary data.</text>
</comment>
<dbReference type="GO" id="GO:0016747">
    <property type="term" value="F:acyltransferase activity, transferring groups other than amino-acyl groups"/>
    <property type="evidence" value="ECO:0007669"/>
    <property type="project" value="InterPro"/>
</dbReference>
<dbReference type="Gene3D" id="3.40.630.30">
    <property type="match status" value="1"/>
</dbReference>
<evidence type="ECO:0000313" key="2">
    <source>
        <dbReference type="EMBL" id="MDP9651925.1"/>
    </source>
</evidence>
<gene>
    <name evidence="2" type="ORF">J2793_007400</name>
</gene>
<reference evidence="2" key="1">
    <citation type="submission" date="2023-07" db="EMBL/GenBank/DDBJ databases">
        <title>Sorghum-associated microbial communities from plants grown in Nebraska, USA.</title>
        <authorList>
            <person name="Schachtman D."/>
        </authorList>
    </citation>
    <scope>NUCLEOTIDE SEQUENCE</scope>
    <source>
        <strain evidence="2">DS1061</strain>
    </source>
</reference>
<dbReference type="RefSeq" id="WP_392396426.1">
    <property type="nucleotide sequence ID" value="NZ_JAURTK010000040.1"/>
</dbReference>
<proteinExistence type="predicted"/>
<feature type="domain" description="N-acetyltransferase" evidence="1">
    <location>
        <begin position="50"/>
        <end position="107"/>
    </location>
</feature>
<dbReference type="InterPro" id="IPR000182">
    <property type="entry name" value="GNAT_dom"/>
</dbReference>
<sequence length="108" mass="12086">MTRRSIRRASADDVELLVGIRNESVAYKVALGDPAWGKGGWTEAVARQRIEFNEWYLIELDETPVGMLSLSWEDQKYWGPQDPDAGYAHGISVRDGFHDVGVGSYAID</sequence>
<evidence type="ECO:0000259" key="1">
    <source>
        <dbReference type="Pfam" id="PF00583"/>
    </source>
</evidence>
<dbReference type="SUPFAM" id="SSF55729">
    <property type="entry name" value="Acyl-CoA N-acyltransferases (Nat)"/>
    <property type="match status" value="1"/>
</dbReference>
<protein>
    <recommendedName>
        <fullName evidence="1">N-acetyltransferase domain-containing protein</fullName>
    </recommendedName>
</protein>